<reference evidence="1 2" key="2">
    <citation type="journal article" date="2022" name="Mol. Ecol. Resour.">
        <title>The genomes of chicory, endive, great burdock and yacon provide insights into Asteraceae paleo-polyploidization history and plant inulin production.</title>
        <authorList>
            <person name="Fan W."/>
            <person name="Wang S."/>
            <person name="Wang H."/>
            <person name="Wang A."/>
            <person name="Jiang F."/>
            <person name="Liu H."/>
            <person name="Zhao H."/>
            <person name="Xu D."/>
            <person name="Zhang Y."/>
        </authorList>
    </citation>
    <scope>NUCLEOTIDE SEQUENCE [LARGE SCALE GENOMIC DNA]</scope>
    <source>
        <strain evidence="2">cv. Punajuju</strain>
        <tissue evidence="1">Leaves</tissue>
    </source>
</reference>
<protein>
    <submittedName>
        <fullName evidence="1">Uncharacterized protein</fullName>
    </submittedName>
</protein>
<evidence type="ECO:0000313" key="2">
    <source>
        <dbReference type="Proteomes" id="UP001055811"/>
    </source>
</evidence>
<reference evidence="2" key="1">
    <citation type="journal article" date="2022" name="Mol. Ecol. Resour.">
        <title>The genomes of chicory, endive, great burdock and yacon provide insights into Asteraceae palaeo-polyploidization history and plant inulin production.</title>
        <authorList>
            <person name="Fan W."/>
            <person name="Wang S."/>
            <person name="Wang H."/>
            <person name="Wang A."/>
            <person name="Jiang F."/>
            <person name="Liu H."/>
            <person name="Zhao H."/>
            <person name="Xu D."/>
            <person name="Zhang Y."/>
        </authorList>
    </citation>
    <scope>NUCLEOTIDE SEQUENCE [LARGE SCALE GENOMIC DNA]</scope>
    <source>
        <strain evidence="2">cv. Punajuju</strain>
    </source>
</reference>
<name>A0ACB9BLU4_CICIN</name>
<evidence type="ECO:0000313" key="1">
    <source>
        <dbReference type="EMBL" id="KAI3722888.1"/>
    </source>
</evidence>
<dbReference type="Proteomes" id="UP001055811">
    <property type="component" value="Linkage Group LG06"/>
</dbReference>
<keyword evidence="2" id="KW-1185">Reference proteome</keyword>
<proteinExistence type="predicted"/>
<sequence length="299" mass="33001">MAVSSKLSTRSQVKSISLPCRSHPTTIRIEQQLNAAKLDAAAATLPSAQTVCNGLSQLTELYKTMDDLLNSSTTRASISRQQNKKWVEDLVEESVKFLDVCGSTRDMVAQIKEHITDVHCALRRRRTSENNVDCSSIRRKMKKDVKRLVASLKEVDNTIGGGSIVVDSDHHQLAAVMKAVVGVSEMTVAVFESLLLFLAMPVSKPHRWSLVVSKLIHKGMVACDDQQELGILNEMESIDAGLQALCKDGSSEKIKTAKCRLERVETQLECIESGLESVFRRLIGTRTSLLNIMSSYILA</sequence>
<comment type="caution">
    <text evidence="1">The sequence shown here is derived from an EMBL/GenBank/DDBJ whole genome shotgun (WGS) entry which is preliminary data.</text>
</comment>
<organism evidence="1 2">
    <name type="scientific">Cichorium intybus</name>
    <name type="common">Chicory</name>
    <dbReference type="NCBI Taxonomy" id="13427"/>
    <lineage>
        <taxon>Eukaryota</taxon>
        <taxon>Viridiplantae</taxon>
        <taxon>Streptophyta</taxon>
        <taxon>Embryophyta</taxon>
        <taxon>Tracheophyta</taxon>
        <taxon>Spermatophyta</taxon>
        <taxon>Magnoliopsida</taxon>
        <taxon>eudicotyledons</taxon>
        <taxon>Gunneridae</taxon>
        <taxon>Pentapetalae</taxon>
        <taxon>asterids</taxon>
        <taxon>campanulids</taxon>
        <taxon>Asterales</taxon>
        <taxon>Asteraceae</taxon>
        <taxon>Cichorioideae</taxon>
        <taxon>Cichorieae</taxon>
        <taxon>Cichoriinae</taxon>
        <taxon>Cichorium</taxon>
    </lineage>
</organism>
<gene>
    <name evidence="1" type="ORF">L2E82_34067</name>
</gene>
<accession>A0ACB9BLU4</accession>
<dbReference type="EMBL" id="CM042014">
    <property type="protein sequence ID" value="KAI3722888.1"/>
    <property type="molecule type" value="Genomic_DNA"/>
</dbReference>